<dbReference type="InterPro" id="IPR002937">
    <property type="entry name" value="Amino_oxidase"/>
</dbReference>
<feature type="domain" description="Amine oxidase" evidence="1">
    <location>
        <begin position="90"/>
        <end position="564"/>
    </location>
</feature>
<dbReference type="Gene3D" id="1.20.1440.240">
    <property type="match status" value="1"/>
</dbReference>
<dbReference type="PANTHER" id="PTHR10742:SF342">
    <property type="entry name" value="AMINE OXIDASE"/>
    <property type="match status" value="1"/>
</dbReference>
<sequence>MALFYSSQELRDMLSYRERWARRLVRDQVYQELSHYHQSKNDWKVCSKSELERTCDYEMTRNDLPSPCWQDQARTKQQPLHICIVGAGVSGLYIALLLDSLEMPGLTYEILEASNRAGGRVKTHYFSDKSDDYFDVGAMRFPEVTHMQRIMHLFRHLDVPLSPYYKTETDRPYLFNNILAANIPQNRKDIFQLGRSHGGLVPDRLVQRGAQQLLADAVQPHCAALAQNFDQGFQRLMEFDHLSTSMYLQQIMGYDFHTVQWMESMTSATGLFNQAFSETVLDALDFDYSDTTPWWRIEGGGAVLISRMCEAISQPCKLNKAVVRIVHDSRSADATIMNMLVQVEGEIASRRYDTVFVTTTLPALQRMDLRSAGLHPAQRQAINYLQYDSATKVAIKFSHAWWRGPHGSLYRGGEAHTDLPLRVCVYPSCASVAEAPDQPAVLLCSYTWARDAQRLASLISDESPLGEARLVELLLRNLAELHAVPGVTYEGLRAAYLDHYAFAWDRDPHAAGAFAFFGPGQFRNLYPFLTRPAADGNLHIAGEAASPVHGWIQGSLESAYRAVQHFLEHHSLCDAMARLESQWSWAGDTRAGDHRISQLQVYLARGRGNRQHGL</sequence>
<dbReference type="Pfam" id="PF01593">
    <property type="entry name" value="Amino_oxidase"/>
    <property type="match status" value="1"/>
</dbReference>
<evidence type="ECO:0000313" key="2">
    <source>
        <dbReference type="EMBL" id="KAF5627599.1"/>
    </source>
</evidence>
<dbReference type="InterPro" id="IPR036188">
    <property type="entry name" value="FAD/NAD-bd_sf"/>
</dbReference>
<dbReference type="RefSeq" id="XP_037203736.1">
    <property type="nucleotide sequence ID" value="XM_037356094.1"/>
</dbReference>
<dbReference type="OrthoDB" id="7777654at2759"/>
<dbReference type="SUPFAM" id="SSF51905">
    <property type="entry name" value="FAD/NAD(P)-binding domain"/>
    <property type="match status" value="1"/>
</dbReference>
<dbReference type="GeneID" id="59308364"/>
<protein>
    <submittedName>
        <fullName evidence="2">L-amino acid oxidase</fullName>
    </submittedName>
</protein>
<dbReference type="Gene3D" id="3.50.50.60">
    <property type="entry name" value="FAD/NAD(P)-binding domain"/>
    <property type="match status" value="1"/>
</dbReference>
<dbReference type="Gene3D" id="3.90.660.10">
    <property type="match status" value="1"/>
</dbReference>
<dbReference type="Proteomes" id="UP000530670">
    <property type="component" value="Unassembled WGS sequence"/>
</dbReference>
<evidence type="ECO:0000259" key="1">
    <source>
        <dbReference type="Pfam" id="PF01593"/>
    </source>
</evidence>
<reference evidence="2 3" key="1">
    <citation type="submission" date="2020-05" db="EMBL/GenBank/DDBJ databases">
        <title>Identification and distribution of gene clusters putatively required for synthesis of sphingolipid metabolism inhibitors in phylogenetically diverse species of the filamentous fungus Fusarium.</title>
        <authorList>
            <person name="Kim H.-S."/>
            <person name="Busman M."/>
            <person name="Brown D.W."/>
            <person name="Divon H."/>
            <person name="Uhlig S."/>
            <person name="Proctor R.H."/>
        </authorList>
    </citation>
    <scope>NUCLEOTIDE SEQUENCE [LARGE SCALE GENOMIC DNA]</scope>
    <source>
        <strain evidence="2 3">NRRL 66243</strain>
    </source>
</reference>
<organism evidence="2 3">
    <name type="scientific">Fusarium tjaetaba</name>
    <dbReference type="NCBI Taxonomy" id="1567544"/>
    <lineage>
        <taxon>Eukaryota</taxon>
        <taxon>Fungi</taxon>
        <taxon>Dikarya</taxon>
        <taxon>Ascomycota</taxon>
        <taxon>Pezizomycotina</taxon>
        <taxon>Sordariomycetes</taxon>
        <taxon>Hypocreomycetidae</taxon>
        <taxon>Hypocreales</taxon>
        <taxon>Nectriaceae</taxon>
        <taxon>Fusarium</taxon>
        <taxon>Fusarium fujikuroi species complex</taxon>
    </lineage>
</organism>
<dbReference type="SUPFAM" id="SSF54373">
    <property type="entry name" value="FAD-linked reductases, C-terminal domain"/>
    <property type="match status" value="1"/>
</dbReference>
<dbReference type="GO" id="GO:0001716">
    <property type="term" value="F:L-amino-acid oxidase activity"/>
    <property type="evidence" value="ECO:0007669"/>
    <property type="project" value="TreeGrafter"/>
</dbReference>
<dbReference type="InterPro" id="IPR050281">
    <property type="entry name" value="Flavin_monoamine_oxidase"/>
</dbReference>
<accession>A0A8H5R6R2</accession>
<evidence type="ECO:0000313" key="3">
    <source>
        <dbReference type="Proteomes" id="UP000530670"/>
    </source>
</evidence>
<dbReference type="GO" id="GO:0009063">
    <property type="term" value="P:amino acid catabolic process"/>
    <property type="evidence" value="ECO:0007669"/>
    <property type="project" value="TreeGrafter"/>
</dbReference>
<dbReference type="EMBL" id="JAAQRI010000208">
    <property type="protein sequence ID" value="KAF5627599.1"/>
    <property type="molecule type" value="Genomic_DNA"/>
</dbReference>
<comment type="caution">
    <text evidence="2">The sequence shown here is derived from an EMBL/GenBank/DDBJ whole genome shotgun (WGS) entry which is preliminary data.</text>
</comment>
<dbReference type="PANTHER" id="PTHR10742">
    <property type="entry name" value="FLAVIN MONOAMINE OXIDASE"/>
    <property type="match status" value="1"/>
</dbReference>
<name>A0A8H5R6R2_9HYPO</name>
<keyword evidence="3" id="KW-1185">Reference proteome</keyword>
<gene>
    <name evidence="2" type="ORF">FTJAE_9199</name>
</gene>
<proteinExistence type="predicted"/>
<dbReference type="AlphaFoldDB" id="A0A8H5R6R2"/>